<feature type="chain" id="PRO_5005602005" evidence="2">
    <location>
        <begin position="19"/>
        <end position="276"/>
    </location>
</feature>
<dbReference type="EMBL" id="JWZX01002512">
    <property type="protein sequence ID" value="KOO28802.1"/>
    <property type="molecule type" value="Genomic_DNA"/>
</dbReference>
<evidence type="ECO:0000313" key="3">
    <source>
        <dbReference type="EMBL" id="KOO28802.1"/>
    </source>
</evidence>
<feature type="signal peptide" evidence="2">
    <location>
        <begin position="1"/>
        <end position="18"/>
    </location>
</feature>
<keyword evidence="2" id="KW-0732">Signal</keyword>
<evidence type="ECO:0000256" key="2">
    <source>
        <dbReference type="SAM" id="SignalP"/>
    </source>
</evidence>
<dbReference type="AlphaFoldDB" id="A0A0M0JR61"/>
<gene>
    <name evidence="3" type="ORF">Ctob_009104</name>
</gene>
<organism evidence="3 4">
    <name type="scientific">Chrysochromulina tobinii</name>
    <dbReference type="NCBI Taxonomy" id="1460289"/>
    <lineage>
        <taxon>Eukaryota</taxon>
        <taxon>Haptista</taxon>
        <taxon>Haptophyta</taxon>
        <taxon>Prymnesiophyceae</taxon>
        <taxon>Prymnesiales</taxon>
        <taxon>Chrysochromulinaceae</taxon>
        <taxon>Chrysochromulina</taxon>
    </lineage>
</organism>
<proteinExistence type="predicted"/>
<dbReference type="Proteomes" id="UP000037460">
    <property type="component" value="Unassembled WGS sequence"/>
</dbReference>
<name>A0A0M0JR61_9EUKA</name>
<evidence type="ECO:0000313" key="4">
    <source>
        <dbReference type="Proteomes" id="UP000037460"/>
    </source>
</evidence>
<feature type="region of interest" description="Disordered" evidence="1">
    <location>
        <begin position="37"/>
        <end position="69"/>
    </location>
</feature>
<comment type="caution">
    <text evidence="3">The sequence shown here is derived from an EMBL/GenBank/DDBJ whole genome shotgun (WGS) entry which is preliminary data.</text>
</comment>
<evidence type="ECO:0000256" key="1">
    <source>
        <dbReference type="SAM" id="MobiDB-lite"/>
    </source>
</evidence>
<protein>
    <submittedName>
        <fullName evidence="3">Uncharacterized protein</fullName>
    </submittedName>
</protein>
<keyword evidence="4" id="KW-1185">Reference proteome</keyword>
<feature type="region of interest" description="Disordered" evidence="1">
    <location>
        <begin position="252"/>
        <end position="276"/>
    </location>
</feature>
<accession>A0A0M0JR61</accession>
<sequence>MPHSFAVLAIALLPLRSAIVVLTPSVPTRQRGCAVAMAKDADEPKSGGRRAMPIDFEATERESREEARRPPARANELAAHLPPWAAAIALDPIANQEYETTQQRGRAAALKKTSVEGRTWEGLDSEWDPEGATAGAAQFTPSELAEDYNLPLEGVCEALIELGVPPARVKLSRPVRSFCSQSQLAQLLEYLATCDPIAAREARAEETLEEMAEGTRFSADDLVALCRQSSIAVVLGADTRIQANEVARLPGEHGARARVAPRAHAGRRPPPDRLRR</sequence>
<feature type="compositionally biased region" description="Basic and acidic residues" evidence="1">
    <location>
        <begin position="58"/>
        <end position="69"/>
    </location>
</feature>
<reference evidence="4" key="1">
    <citation type="journal article" date="2015" name="PLoS Genet.">
        <title>Genome Sequence and Transcriptome Analyses of Chrysochromulina tobin: Metabolic Tools for Enhanced Algal Fitness in the Prominent Order Prymnesiales (Haptophyceae).</title>
        <authorList>
            <person name="Hovde B.T."/>
            <person name="Deodato C.R."/>
            <person name="Hunsperger H.M."/>
            <person name="Ryken S.A."/>
            <person name="Yost W."/>
            <person name="Jha R.K."/>
            <person name="Patterson J."/>
            <person name="Monnat R.J. Jr."/>
            <person name="Barlow S.B."/>
            <person name="Starkenburg S.R."/>
            <person name="Cattolico R.A."/>
        </authorList>
    </citation>
    <scope>NUCLEOTIDE SEQUENCE</scope>
    <source>
        <strain evidence="4">CCMP291</strain>
    </source>
</reference>